<dbReference type="Proteomes" id="UP000039324">
    <property type="component" value="Unassembled WGS sequence"/>
</dbReference>
<name>A0A0G4IPK5_PLABS</name>
<proteinExistence type="predicted"/>
<keyword evidence="2" id="KW-1185">Reference proteome</keyword>
<organism evidence="1 2">
    <name type="scientific">Plasmodiophora brassicae</name>
    <name type="common">Clubroot disease agent</name>
    <dbReference type="NCBI Taxonomy" id="37360"/>
    <lineage>
        <taxon>Eukaryota</taxon>
        <taxon>Sar</taxon>
        <taxon>Rhizaria</taxon>
        <taxon>Endomyxa</taxon>
        <taxon>Phytomyxea</taxon>
        <taxon>Plasmodiophorida</taxon>
        <taxon>Plasmodiophoridae</taxon>
        <taxon>Plasmodiophora</taxon>
    </lineage>
</organism>
<evidence type="ECO:0000313" key="2">
    <source>
        <dbReference type="Proteomes" id="UP000039324"/>
    </source>
</evidence>
<sequence>MSSTILGQQIDVVSSLAIHATSSLRGRTAARVARVARPLGILSVLTTKAFSLNCPSLFGFSFPRFSRIAVRSTIRLSKRCGHRLNKAFPSRGIIACFWNDILPGTPVPRSSGSGLFNTARRGLGTLSPEKWVILPLSFHPLLTPTVINGFVPSPSYLKYCLVKFHGQVRPLMDFSCRPSVAES</sequence>
<gene>
    <name evidence="1" type="ORF">PBRA_000603</name>
</gene>
<dbReference type="EMBL" id="CDSF01000079">
    <property type="protein sequence ID" value="CEO97258.1"/>
    <property type="molecule type" value="Genomic_DNA"/>
</dbReference>
<reference evidence="1 2" key="1">
    <citation type="submission" date="2015-02" db="EMBL/GenBank/DDBJ databases">
        <authorList>
            <person name="Chooi Y.-H."/>
        </authorList>
    </citation>
    <scope>NUCLEOTIDE SEQUENCE [LARGE SCALE GENOMIC DNA]</scope>
    <source>
        <strain evidence="1">E3</strain>
    </source>
</reference>
<accession>A0A0G4IPK5</accession>
<protein>
    <submittedName>
        <fullName evidence="1">Uncharacterized protein</fullName>
    </submittedName>
</protein>
<evidence type="ECO:0000313" key="1">
    <source>
        <dbReference type="EMBL" id="CEO97258.1"/>
    </source>
</evidence>
<dbReference type="AlphaFoldDB" id="A0A0G4IPK5"/>